<dbReference type="SUPFAM" id="SSF46785">
    <property type="entry name" value="Winged helix' DNA-binding domain"/>
    <property type="match status" value="1"/>
</dbReference>
<dbReference type="RefSeq" id="WP_340358652.1">
    <property type="nucleotide sequence ID" value="NZ_JBBKZU010000008.1"/>
</dbReference>
<dbReference type="EMBL" id="JBBKZU010000008">
    <property type="protein sequence ID" value="MEJ8813419.1"/>
    <property type="molecule type" value="Genomic_DNA"/>
</dbReference>
<keyword evidence="3" id="KW-1185">Reference proteome</keyword>
<proteinExistence type="predicted"/>
<evidence type="ECO:0000259" key="1">
    <source>
        <dbReference type="Pfam" id="PF12802"/>
    </source>
</evidence>
<feature type="domain" description="HTH marR-type" evidence="1">
    <location>
        <begin position="21"/>
        <end position="78"/>
    </location>
</feature>
<evidence type="ECO:0000313" key="3">
    <source>
        <dbReference type="Proteomes" id="UP001365846"/>
    </source>
</evidence>
<sequence length="104" mass="11385">MSIDLNSYERVTSEMRKAAPGLTAEQMQTFIAIVRYGGRSQSEIGKVTGFKRQTTSRHVAKLVSVGLIAQRRGLDGRRRVLRLTALGRLIPATLAGASKASRSR</sequence>
<gene>
    <name evidence="2" type="ORF">WKW77_20195</name>
</gene>
<reference evidence="2 3" key="1">
    <citation type="submission" date="2024-03" db="EMBL/GenBank/DDBJ databases">
        <title>Novel species of the genus Variovorax.</title>
        <authorList>
            <person name="Liu Q."/>
            <person name="Xin Y.-H."/>
        </authorList>
    </citation>
    <scope>NUCLEOTIDE SEQUENCE [LARGE SCALE GENOMIC DNA]</scope>
    <source>
        <strain evidence="2 3">KACC 18899</strain>
    </source>
</reference>
<protein>
    <submittedName>
        <fullName evidence="2">Helix-turn-helix domain-containing protein</fullName>
    </submittedName>
</protein>
<dbReference type="InterPro" id="IPR036390">
    <property type="entry name" value="WH_DNA-bd_sf"/>
</dbReference>
<dbReference type="Pfam" id="PF12802">
    <property type="entry name" value="MarR_2"/>
    <property type="match status" value="1"/>
</dbReference>
<name>A0ABU8VIC8_9BURK</name>
<dbReference type="Proteomes" id="UP001365846">
    <property type="component" value="Unassembled WGS sequence"/>
</dbReference>
<dbReference type="CDD" id="cd00090">
    <property type="entry name" value="HTH_ARSR"/>
    <property type="match status" value="1"/>
</dbReference>
<comment type="caution">
    <text evidence="2">The sequence shown here is derived from an EMBL/GenBank/DDBJ whole genome shotgun (WGS) entry which is preliminary data.</text>
</comment>
<dbReference type="InterPro" id="IPR011991">
    <property type="entry name" value="ArsR-like_HTH"/>
</dbReference>
<organism evidence="2 3">
    <name type="scientific">Variovorax ureilyticus</name>
    <dbReference type="NCBI Taxonomy" id="1836198"/>
    <lineage>
        <taxon>Bacteria</taxon>
        <taxon>Pseudomonadati</taxon>
        <taxon>Pseudomonadota</taxon>
        <taxon>Betaproteobacteria</taxon>
        <taxon>Burkholderiales</taxon>
        <taxon>Comamonadaceae</taxon>
        <taxon>Variovorax</taxon>
    </lineage>
</organism>
<evidence type="ECO:0000313" key="2">
    <source>
        <dbReference type="EMBL" id="MEJ8813419.1"/>
    </source>
</evidence>
<dbReference type="InterPro" id="IPR036388">
    <property type="entry name" value="WH-like_DNA-bd_sf"/>
</dbReference>
<accession>A0ABU8VIC8</accession>
<dbReference type="Gene3D" id="1.10.10.10">
    <property type="entry name" value="Winged helix-like DNA-binding domain superfamily/Winged helix DNA-binding domain"/>
    <property type="match status" value="1"/>
</dbReference>
<dbReference type="InterPro" id="IPR000835">
    <property type="entry name" value="HTH_MarR-typ"/>
</dbReference>